<name>A0A940SY13_9ENTE</name>
<dbReference type="EMBL" id="JAEEGA010000013">
    <property type="protein sequence ID" value="MBP1042928.1"/>
    <property type="molecule type" value="Genomic_DNA"/>
</dbReference>
<reference evidence="1" key="1">
    <citation type="submission" date="2020-12" db="EMBL/GenBank/DDBJ databases">
        <title>Vagococcus allomyrinae sp. nov. and Enterococcus lavae sp. nov., isolated from the larvae of Allomyrina dichotoma.</title>
        <authorList>
            <person name="Lee S.D."/>
        </authorList>
    </citation>
    <scope>NUCLEOTIDE SEQUENCE</scope>
    <source>
        <strain evidence="1">BWB3-3</strain>
    </source>
</reference>
<gene>
    <name evidence="1" type="ORF">I6N95_18085</name>
</gene>
<evidence type="ECO:0000313" key="2">
    <source>
        <dbReference type="Proteomes" id="UP000674938"/>
    </source>
</evidence>
<dbReference type="RefSeq" id="WP_209530646.1">
    <property type="nucleotide sequence ID" value="NZ_JAEEGA010000013.1"/>
</dbReference>
<dbReference type="Proteomes" id="UP000674938">
    <property type="component" value="Unassembled WGS sequence"/>
</dbReference>
<accession>A0A940SY13</accession>
<dbReference type="AlphaFoldDB" id="A0A940SY13"/>
<sequence length="154" mass="17959">MLRIRNNIFEIDRTTRNTGFFISPNDAKGQFLDIALDISFCDNQYEGEQLAPSLCINYFQTKAQKLADLKNLTFKIESIEEADEREDSFYIYEHEPFEYYECTIVEIGEVDIRVKINGKCISDGYATPYKTETFTVDGWLPIISNRNDWDKHGL</sequence>
<proteinExistence type="predicted"/>
<keyword evidence="2" id="KW-1185">Reference proteome</keyword>
<evidence type="ECO:0000313" key="1">
    <source>
        <dbReference type="EMBL" id="MBP1042928.1"/>
    </source>
</evidence>
<comment type="caution">
    <text evidence="1">The sequence shown here is derived from an EMBL/GenBank/DDBJ whole genome shotgun (WGS) entry which is preliminary data.</text>
</comment>
<protein>
    <submittedName>
        <fullName evidence="1">Uncharacterized protein</fullName>
    </submittedName>
</protein>
<organism evidence="1 2">
    <name type="scientific">Vagococcus allomyrinae</name>
    <dbReference type="NCBI Taxonomy" id="2794353"/>
    <lineage>
        <taxon>Bacteria</taxon>
        <taxon>Bacillati</taxon>
        <taxon>Bacillota</taxon>
        <taxon>Bacilli</taxon>
        <taxon>Lactobacillales</taxon>
        <taxon>Enterococcaceae</taxon>
        <taxon>Vagococcus</taxon>
    </lineage>
</organism>